<keyword evidence="1" id="KW-0812">Transmembrane</keyword>
<proteinExistence type="predicted"/>
<organism evidence="2 3">
    <name type="scientific">Loktanella atrilutea</name>
    <dbReference type="NCBI Taxonomy" id="366533"/>
    <lineage>
        <taxon>Bacteria</taxon>
        <taxon>Pseudomonadati</taxon>
        <taxon>Pseudomonadota</taxon>
        <taxon>Alphaproteobacteria</taxon>
        <taxon>Rhodobacterales</taxon>
        <taxon>Roseobacteraceae</taxon>
        <taxon>Loktanella</taxon>
    </lineage>
</organism>
<dbReference type="AlphaFoldDB" id="A0A1M5ER92"/>
<protein>
    <submittedName>
        <fullName evidence="2">Uncharacterized protein</fullName>
    </submittedName>
</protein>
<dbReference type="STRING" id="366533.SAMN05444339_11426"/>
<keyword evidence="1" id="KW-1133">Transmembrane helix</keyword>
<evidence type="ECO:0000313" key="3">
    <source>
        <dbReference type="Proteomes" id="UP000183987"/>
    </source>
</evidence>
<feature type="transmembrane region" description="Helical" evidence="1">
    <location>
        <begin position="52"/>
        <end position="72"/>
    </location>
</feature>
<reference evidence="3" key="1">
    <citation type="submission" date="2016-11" db="EMBL/GenBank/DDBJ databases">
        <authorList>
            <person name="Varghese N."/>
            <person name="Submissions S."/>
        </authorList>
    </citation>
    <scope>NUCLEOTIDE SEQUENCE [LARGE SCALE GENOMIC DNA]</scope>
    <source>
        <strain evidence="3">DSM 29326</strain>
    </source>
</reference>
<evidence type="ECO:0000256" key="1">
    <source>
        <dbReference type="SAM" id="Phobius"/>
    </source>
</evidence>
<dbReference type="RefSeq" id="WP_143155509.1">
    <property type="nucleotide sequence ID" value="NZ_FQUE01000014.1"/>
</dbReference>
<gene>
    <name evidence="2" type="ORF">SAMN05444339_11426</name>
</gene>
<accession>A0A1M5ER92</accession>
<sequence>MCALGQVQRALVAEPGVTSAVHSVTAAAVDLATEAVHVMSVNRATMRSIRQILFWAFGYNVALIPVAAPVIAPPAAPQSRPILTGAVPLNGYCIFGSGSV</sequence>
<keyword evidence="3" id="KW-1185">Reference proteome</keyword>
<name>A0A1M5ER92_LOKAT</name>
<evidence type="ECO:0000313" key="2">
    <source>
        <dbReference type="EMBL" id="SHF81641.1"/>
    </source>
</evidence>
<dbReference type="EMBL" id="FQUE01000014">
    <property type="protein sequence ID" value="SHF81641.1"/>
    <property type="molecule type" value="Genomic_DNA"/>
</dbReference>
<keyword evidence="1" id="KW-0472">Membrane</keyword>
<dbReference type="Proteomes" id="UP000183987">
    <property type="component" value="Unassembled WGS sequence"/>
</dbReference>